<evidence type="ECO:0000313" key="4">
    <source>
        <dbReference type="Proteomes" id="UP000307706"/>
    </source>
</evidence>
<dbReference type="OrthoDB" id="9988473at2"/>
<reference evidence="3 4" key="1">
    <citation type="submission" date="2017-12" db="EMBL/GenBank/DDBJ databases">
        <authorList>
            <person name="Paulsen S."/>
            <person name="Gram L.K."/>
        </authorList>
    </citation>
    <scope>NUCLEOTIDE SEQUENCE [LARGE SCALE GENOMIC DNA]</scope>
    <source>
        <strain evidence="2 4">S2231</strain>
        <strain evidence="1 3">S2233</strain>
    </source>
</reference>
<organism evidence="2 4">
    <name type="scientific">Pseudoalteromonas citrea</name>
    <dbReference type="NCBI Taxonomy" id="43655"/>
    <lineage>
        <taxon>Bacteria</taxon>
        <taxon>Pseudomonadati</taxon>
        <taxon>Pseudomonadota</taxon>
        <taxon>Gammaproteobacteria</taxon>
        <taxon>Alteromonadales</taxon>
        <taxon>Pseudoalteromonadaceae</taxon>
        <taxon>Pseudoalteromonas</taxon>
    </lineage>
</organism>
<name>A0A5S3XX00_9GAMM</name>
<dbReference type="EMBL" id="PNCL01000001">
    <property type="protein sequence ID" value="TMP63045.1"/>
    <property type="molecule type" value="Genomic_DNA"/>
</dbReference>
<reference evidence="4" key="2">
    <citation type="submission" date="2019-06" db="EMBL/GenBank/DDBJ databases">
        <title>Co-occurence of chitin degradation, pigmentation and bioactivity in marine Pseudoalteromonas.</title>
        <authorList>
            <person name="Sonnenschein E.C."/>
            <person name="Bech P.K."/>
        </authorList>
    </citation>
    <scope>NUCLEOTIDE SEQUENCE [LARGE SCALE GENOMIC DNA]</scope>
    <source>
        <strain evidence="4">S2231</strain>
    </source>
</reference>
<gene>
    <name evidence="2" type="ORF">CWB96_00110</name>
    <name evidence="1" type="ORF">CWB97_02105</name>
</gene>
<protein>
    <submittedName>
        <fullName evidence="2">Uncharacterized protein</fullName>
    </submittedName>
</protein>
<evidence type="ECO:0000313" key="3">
    <source>
        <dbReference type="Proteomes" id="UP000305730"/>
    </source>
</evidence>
<dbReference type="AlphaFoldDB" id="A0A5S3XX00"/>
<dbReference type="EMBL" id="PNCK01000009">
    <property type="protein sequence ID" value="TMP46269.1"/>
    <property type="molecule type" value="Genomic_DNA"/>
</dbReference>
<sequence length="268" mass="29073">MSTPLSSAELFNSSTVQSMLHGWGSPVFVHPESTNHGSMRRIYLHGFVGRMPTEAEVFYGTFAWAVDDLEIDQTMTPPSLATAHLGYVCLSADGSESTGQSAFGKSVLANGRILPEGAAIVSAAATSGDKRLLPIANADQSWMLDFTFASDKEFHWVGGNRAHLQLLKESNKLTHNGAPTWFMLSDSAQLPTISQNIEVCEPHHEVMNPGGLKKTGRIEEVTMLTHAESCPYVFGTIGTTDSNADLQLHSGFDSLNSFVPSYLRIIVK</sequence>
<evidence type="ECO:0000313" key="2">
    <source>
        <dbReference type="EMBL" id="TMP63045.1"/>
    </source>
</evidence>
<reference evidence="2" key="3">
    <citation type="submission" date="2019-09" db="EMBL/GenBank/DDBJ databases">
        <title>Co-occurence of chitin degradation, pigmentation and bioactivity in marine Pseudoalteromonas.</title>
        <authorList>
            <person name="Sonnenschein E.C."/>
            <person name="Bech P.K."/>
        </authorList>
    </citation>
    <scope>NUCLEOTIDE SEQUENCE</scope>
    <source>
        <strain evidence="2">S2231</strain>
        <strain evidence="1 3">S2233</strain>
    </source>
</reference>
<accession>A0A5S3XX00</accession>
<comment type="caution">
    <text evidence="2">The sequence shown here is derived from an EMBL/GenBank/DDBJ whole genome shotgun (WGS) entry which is preliminary data.</text>
</comment>
<keyword evidence="3" id="KW-1185">Reference proteome</keyword>
<dbReference type="Proteomes" id="UP000307706">
    <property type="component" value="Unassembled WGS sequence"/>
</dbReference>
<evidence type="ECO:0000313" key="1">
    <source>
        <dbReference type="EMBL" id="TMP46269.1"/>
    </source>
</evidence>
<dbReference type="RefSeq" id="WP_138594622.1">
    <property type="nucleotide sequence ID" value="NZ_PNCK01000009.1"/>
</dbReference>
<dbReference type="Proteomes" id="UP000305730">
    <property type="component" value="Unassembled WGS sequence"/>
</dbReference>
<proteinExistence type="predicted"/>